<dbReference type="AlphaFoldDB" id="C4J9P7"/>
<reference evidence="1" key="1">
    <citation type="journal article" date="2009" name="PLoS Genet.">
        <title>Sequencing, mapping, and analysis of 27,455 maize full-length cDNAs.</title>
        <authorList>
            <person name="Soderlund C."/>
            <person name="Descour A."/>
            <person name="Kudrna D."/>
            <person name="Bomhoff M."/>
            <person name="Boyd L."/>
            <person name="Currie J."/>
            <person name="Angelova A."/>
            <person name="Collura K."/>
            <person name="Wissotski M."/>
            <person name="Ashley E."/>
            <person name="Morrow D."/>
            <person name="Fernandes J."/>
            <person name="Walbot V."/>
            <person name="Yu Y."/>
        </authorList>
    </citation>
    <scope>NUCLEOTIDE SEQUENCE</scope>
    <source>
        <strain evidence="1">B73</strain>
    </source>
</reference>
<name>C4J9P7_MAIZE</name>
<dbReference type="EMBL" id="BT087544">
    <property type="protein sequence ID" value="ACR37897.1"/>
    <property type="molecule type" value="mRNA"/>
</dbReference>
<sequence>MRTLPWMAVNTHLEPIIATVIHDITYYTWHGNSRYYIKSTDFMKIREGACSGMFRSSSLFCNLVLRFRQQIAQGDDRSCESRAVATTLGASTLFNRLEFLQLLEVLPWLLPDLSFIELIDFAILHFNSEIVHRASNHLCLGLHKLLEPQKSIGLLVVLIDGEARELLELEVVLVRRHVLDAACQHPGVVSRGLLLCAARGGNGGEGKQHE</sequence>
<reference evidence="1" key="2">
    <citation type="submission" date="2012-06" db="EMBL/GenBank/DDBJ databases">
        <authorList>
            <person name="Yu Y."/>
            <person name="Currie J."/>
            <person name="Lomeli R."/>
            <person name="Angelova A."/>
            <person name="Collura K."/>
            <person name="Wissotski M."/>
            <person name="Campos D."/>
            <person name="Kudrna D."/>
            <person name="Golser W."/>
            <person name="Ashely E."/>
            <person name="Descour A."/>
            <person name="Fernandes J."/>
            <person name="Soderlund C."/>
            <person name="Walbot V."/>
        </authorList>
    </citation>
    <scope>NUCLEOTIDE SEQUENCE</scope>
    <source>
        <strain evidence="1">B73</strain>
    </source>
</reference>
<protein>
    <submittedName>
        <fullName evidence="1">Uncharacterized protein</fullName>
    </submittedName>
</protein>
<evidence type="ECO:0000313" key="1">
    <source>
        <dbReference type="EMBL" id="ACR37897.1"/>
    </source>
</evidence>
<accession>C4J9P7</accession>
<proteinExistence type="evidence at transcript level"/>
<organism evidence="1">
    <name type="scientific">Zea mays</name>
    <name type="common">Maize</name>
    <dbReference type="NCBI Taxonomy" id="4577"/>
    <lineage>
        <taxon>Eukaryota</taxon>
        <taxon>Viridiplantae</taxon>
        <taxon>Streptophyta</taxon>
        <taxon>Embryophyta</taxon>
        <taxon>Tracheophyta</taxon>
        <taxon>Spermatophyta</taxon>
        <taxon>Magnoliopsida</taxon>
        <taxon>Liliopsida</taxon>
        <taxon>Poales</taxon>
        <taxon>Poaceae</taxon>
        <taxon>PACMAD clade</taxon>
        <taxon>Panicoideae</taxon>
        <taxon>Andropogonodae</taxon>
        <taxon>Andropogoneae</taxon>
        <taxon>Tripsacinae</taxon>
        <taxon>Zea</taxon>
    </lineage>
</organism>